<feature type="region of interest" description="Disordered" evidence="1">
    <location>
        <begin position="246"/>
        <end position="267"/>
    </location>
</feature>
<keyword evidence="4" id="KW-1185">Reference proteome</keyword>
<organism evidence="3 4">
    <name type="scientific">Lentithecium fluviatile CBS 122367</name>
    <dbReference type="NCBI Taxonomy" id="1168545"/>
    <lineage>
        <taxon>Eukaryota</taxon>
        <taxon>Fungi</taxon>
        <taxon>Dikarya</taxon>
        <taxon>Ascomycota</taxon>
        <taxon>Pezizomycotina</taxon>
        <taxon>Dothideomycetes</taxon>
        <taxon>Pleosporomycetidae</taxon>
        <taxon>Pleosporales</taxon>
        <taxon>Massarineae</taxon>
        <taxon>Lentitheciaceae</taxon>
        <taxon>Lentithecium</taxon>
    </lineage>
</organism>
<name>A0A6G1J1S8_9PLEO</name>
<dbReference type="GO" id="GO:0001402">
    <property type="term" value="P:signal transduction involved in filamentous growth"/>
    <property type="evidence" value="ECO:0007669"/>
    <property type="project" value="TreeGrafter"/>
</dbReference>
<feature type="compositionally biased region" description="Low complexity" evidence="1">
    <location>
        <begin position="251"/>
        <end position="263"/>
    </location>
</feature>
<sequence>TVVPSELAQWIQPPEGMPSAVPTGMFVGQLGFRRGLNYKFVAENDGGNQIFLYLRMAIADALQLKEDDVINYGLTSADTWNTLGWGQTLAVFMIPGPLNDTLGQYVRTPASVFYHNKNDTVNTLTSLVDPATYQEYSPYKVGNPDNVNDPGATATNGPAQGGALGGDMAASRPINGTSAGIATGAVIGAIAYGAAMFFVARRYRKKKMSHQRTSSVPSSSRYTYGSVGGLGANNWMSGARYGRLTPGLPGSRGSSSSNGRSVRTQQISAPVMAENSLGWN</sequence>
<dbReference type="GO" id="GO:0031505">
    <property type="term" value="P:fungal-type cell wall organization"/>
    <property type="evidence" value="ECO:0007669"/>
    <property type="project" value="TreeGrafter"/>
</dbReference>
<gene>
    <name evidence="3" type="ORF">K458DRAFT_302792</name>
</gene>
<dbReference type="GO" id="GO:0007232">
    <property type="term" value="P:osmosensory signaling pathway via Sho1 osmosensor"/>
    <property type="evidence" value="ECO:0007669"/>
    <property type="project" value="InterPro"/>
</dbReference>
<dbReference type="GO" id="GO:0006972">
    <property type="term" value="P:hyperosmotic response"/>
    <property type="evidence" value="ECO:0007669"/>
    <property type="project" value="TreeGrafter"/>
</dbReference>
<feature type="region of interest" description="Disordered" evidence="1">
    <location>
        <begin position="138"/>
        <end position="160"/>
    </location>
</feature>
<dbReference type="GO" id="GO:0005886">
    <property type="term" value="C:plasma membrane"/>
    <property type="evidence" value="ECO:0007669"/>
    <property type="project" value="InterPro"/>
</dbReference>
<dbReference type="InterPro" id="IPR039295">
    <property type="entry name" value="MSB2"/>
</dbReference>
<dbReference type="GO" id="GO:0009986">
    <property type="term" value="C:cell surface"/>
    <property type="evidence" value="ECO:0007669"/>
    <property type="project" value="TreeGrafter"/>
</dbReference>
<dbReference type="GO" id="GO:0005034">
    <property type="term" value="F:osmosensor activity"/>
    <property type="evidence" value="ECO:0007669"/>
    <property type="project" value="InterPro"/>
</dbReference>
<dbReference type="GO" id="GO:0030010">
    <property type="term" value="P:establishment of cell polarity"/>
    <property type="evidence" value="ECO:0007669"/>
    <property type="project" value="TreeGrafter"/>
</dbReference>
<dbReference type="PANTHER" id="PTHR35778:SF1">
    <property type="entry name" value="SIGNALING MUCIN HKR1-RELATED"/>
    <property type="match status" value="1"/>
</dbReference>
<dbReference type="GO" id="GO:0030427">
    <property type="term" value="C:site of polarized growth"/>
    <property type="evidence" value="ECO:0007669"/>
    <property type="project" value="TreeGrafter"/>
</dbReference>
<keyword evidence="2" id="KW-1133">Transmembrane helix</keyword>
<evidence type="ECO:0000256" key="1">
    <source>
        <dbReference type="SAM" id="MobiDB-lite"/>
    </source>
</evidence>
<dbReference type="Proteomes" id="UP000799291">
    <property type="component" value="Unassembled WGS sequence"/>
</dbReference>
<proteinExistence type="predicted"/>
<reference evidence="3" key="1">
    <citation type="journal article" date="2020" name="Stud. Mycol.">
        <title>101 Dothideomycetes genomes: a test case for predicting lifestyles and emergence of pathogens.</title>
        <authorList>
            <person name="Haridas S."/>
            <person name="Albert R."/>
            <person name="Binder M."/>
            <person name="Bloem J."/>
            <person name="Labutti K."/>
            <person name="Salamov A."/>
            <person name="Andreopoulos B."/>
            <person name="Baker S."/>
            <person name="Barry K."/>
            <person name="Bills G."/>
            <person name="Bluhm B."/>
            <person name="Cannon C."/>
            <person name="Castanera R."/>
            <person name="Culley D."/>
            <person name="Daum C."/>
            <person name="Ezra D."/>
            <person name="Gonzalez J."/>
            <person name="Henrissat B."/>
            <person name="Kuo A."/>
            <person name="Liang C."/>
            <person name="Lipzen A."/>
            <person name="Lutzoni F."/>
            <person name="Magnuson J."/>
            <person name="Mondo S."/>
            <person name="Nolan M."/>
            <person name="Ohm R."/>
            <person name="Pangilinan J."/>
            <person name="Park H.-J."/>
            <person name="Ramirez L."/>
            <person name="Alfaro M."/>
            <person name="Sun H."/>
            <person name="Tritt A."/>
            <person name="Yoshinaga Y."/>
            <person name="Zwiers L.-H."/>
            <person name="Turgeon B."/>
            <person name="Goodwin S."/>
            <person name="Spatafora J."/>
            <person name="Crous P."/>
            <person name="Grigoriev I."/>
        </authorList>
    </citation>
    <scope>NUCLEOTIDE SEQUENCE</scope>
    <source>
        <strain evidence="3">CBS 122367</strain>
    </source>
</reference>
<evidence type="ECO:0000313" key="4">
    <source>
        <dbReference type="Proteomes" id="UP000799291"/>
    </source>
</evidence>
<dbReference type="OrthoDB" id="3366093at2759"/>
<evidence type="ECO:0000313" key="3">
    <source>
        <dbReference type="EMBL" id="KAF2684477.1"/>
    </source>
</evidence>
<dbReference type="GO" id="GO:0005576">
    <property type="term" value="C:extracellular region"/>
    <property type="evidence" value="ECO:0007669"/>
    <property type="project" value="TreeGrafter"/>
</dbReference>
<dbReference type="PANTHER" id="PTHR35778">
    <property type="entry name" value="SIGNALING MUCIN HKR1-RELATED"/>
    <property type="match status" value="1"/>
</dbReference>
<dbReference type="AlphaFoldDB" id="A0A6G1J1S8"/>
<evidence type="ECO:0000256" key="2">
    <source>
        <dbReference type="SAM" id="Phobius"/>
    </source>
</evidence>
<keyword evidence="2" id="KW-0812">Transmembrane</keyword>
<feature type="non-terminal residue" evidence="3">
    <location>
        <position position="1"/>
    </location>
</feature>
<feature type="transmembrane region" description="Helical" evidence="2">
    <location>
        <begin position="179"/>
        <end position="200"/>
    </location>
</feature>
<protein>
    <submittedName>
        <fullName evidence="3">Uncharacterized protein</fullName>
    </submittedName>
</protein>
<keyword evidence="2" id="KW-0472">Membrane</keyword>
<dbReference type="EMBL" id="MU005581">
    <property type="protein sequence ID" value="KAF2684477.1"/>
    <property type="molecule type" value="Genomic_DNA"/>
</dbReference>
<accession>A0A6G1J1S8</accession>